<dbReference type="SUPFAM" id="SSF54495">
    <property type="entry name" value="UBC-like"/>
    <property type="match status" value="1"/>
</dbReference>
<evidence type="ECO:0000259" key="8">
    <source>
        <dbReference type="PROSITE" id="PS50127"/>
    </source>
</evidence>
<feature type="active site" description="Glycyl thioester intermediate" evidence="6">
    <location>
        <position position="102"/>
    </location>
</feature>
<dbReference type="EMBL" id="JAHRHJ020000009">
    <property type="protein sequence ID" value="KAH9300320.1"/>
    <property type="molecule type" value="Genomic_DNA"/>
</dbReference>
<dbReference type="PANTHER" id="PTHR24067">
    <property type="entry name" value="UBIQUITIN-CONJUGATING ENZYME E2"/>
    <property type="match status" value="1"/>
</dbReference>
<feature type="compositionally biased region" description="Low complexity" evidence="7">
    <location>
        <begin position="177"/>
        <end position="187"/>
    </location>
</feature>
<dbReference type="FunFam" id="3.10.110.10:FF:000041">
    <property type="entry name" value="Ubiquitin-conjugating enzyme E2 T"/>
    <property type="match status" value="1"/>
</dbReference>
<keyword evidence="5" id="KW-0067">ATP-binding</keyword>
<proteinExistence type="predicted"/>
<keyword evidence="2" id="KW-0808">Transferase</keyword>
<evidence type="ECO:0000256" key="6">
    <source>
        <dbReference type="PROSITE-ProRule" id="PRU10133"/>
    </source>
</evidence>
<organism evidence="9 10">
    <name type="scientific">Taxus chinensis</name>
    <name type="common">Chinese yew</name>
    <name type="synonym">Taxus wallichiana var. chinensis</name>
    <dbReference type="NCBI Taxonomy" id="29808"/>
    <lineage>
        <taxon>Eukaryota</taxon>
        <taxon>Viridiplantae</taxon>
        <taxon>Streptophyta</taxon>
        <taxon>Embryophyta</taxon>
        <taxon>Tracheophyta</taxon>
        <taxon>Spermatophyta</taxon>
        <taxon>Pinopsida</taxon>
        <taxon>Pinidae</taxon>
        <taxon>Conifers II</taxon>
        <taxon>Cupressales</taxon>
        <taxon>Taxaceae</taxon>
        <taxon>Taxus</taxon>
    </lineage>
</organism>
<evidence type="ECO:0000256" key="3">
    <source>
        <dbReference type="ARBA" id="ARBA00022741"/>
    </source>
</evidence>
<dbReference type="InterPro" id="IPR016135">
    <property type="entry name" value="UBQ-conjugating_enzyme/RWD"/>
</dbReference>
<feature type="region of interest" description="Disordered" evidence="7">
    <location>
        <begin position="177"/>
        <end position="241"/>
    </location>
</feature>
<sequence length="478" mass="52662">MKEQNSQSQSQCTQSARLSSRMQREIKLIHTEPPPGVCAWPADDNLLNHLEAQIEGPEGTVYAKGVFKLQVQVPERYPFEPPNVRFLTPIYHPNIDSGGRICLDILNLPPKGAWRPSLNITTVLASIGLLLSEPNPDDGLMVDISAEYKHNRSSFDKTARSWTQKYAVQMECEIGTSSVKISSPSGSPLTGQASNERIDNHKQINGAAVESVSGSPNRSINIGEPKDGNLGNPGRSTKSLSKRLSLAKEPVLQPTIDLSSEGTVTDVQVSMYKENVSLQPAKHTNMIVQQKLPSHPSAETNDSKNKLLHKVGIRDTSSLQGNAAKEPGRVVQKGVRMDKENLESRNWNAEKPPSKLSVLKTTECETEMEMRENTNPMPLQNSVSGISKQRIQPFTSNNNIQHGELRDLQPTSSTIHTLSISGPPQPKGVHRKITESVQIETVIVSDSESDEEPIQVRSRLSISKRTLTGKRKFRSSAK</sequence>
<protein>
    <recommendedName>
        <fullName evidence="1">E2 ubiquitin-conjugating enzyme</fullName>
        <ecNumber evidence="1">2.3.2.23</ecNumber>
    </recommendedName>
</protein>
<dbReference type="InterPro" id="IPR000608">
    <property type="entry name" value="UBC"/>
</dbReference>
<dbReference type="OMA" id="RMQREIK"/>
<evidence type="ECO:0000256" key="2">
    <source>
        <dbReference type="ARBA" id="ARBA00022679"/>
    </source>
</evidence>
<evidence type="ECO:0000256" key="5">
    <source>
        <dbReference type="ARBA" id="ARBA00022840"/>
    </source>
</evidence>
<dbReference type="GO" id="GO:0061631">
    <property type="term" value="F:ubiquitin conjugating enzyme activity"/>
    <property type="evidence" value="ECO:0007669"/>
    <property type="project" value="UniProtKB-EC"/>
</dbReference>
<dbReference type="InterPro" id="IPR050113">
    <property type="entry name" value="Ub_conjugating_enzyme"/>
</dbReference>
<dbReference type="EC" id="2.3.2.23" evidence="1"/>
<comment type="caution">
    <text evidence="9">The sequence shown here is derived from an EMBL/GenBank/DDBJ whole genome shotgun (WGS) entry which is preliminary data.</text>
</comment>
<dbReference type="Gene3D" id="3.10.110.10">
    <property type="entry name" value="Ubiquitin Conjugating Enzyme"/>
    <property type="match status" value="1"/>
</dbReference>
<evidence type="ECO:0000313" key="9">
    <source>
        <dbReference type="EMBL" id="KAH9300320.1"/>
    </source>
</evidence>
<dbReference type="PROSITE" id="PS00183">
    <property type="entry name" value="UBC_1"/>
    <property type="match status" value="1"/>
</dbReference>
<gene>
    <name evidence="9" type="ORF">KI387_011903</name>
</gene>
<evidence type="ECO:0000256" key="7">
    <source>
        <dbReference type="SAM" id="MobiDB-lite"/>
    </source>
</evidence>
<accession>A0AA38CGT2</accession>
<dbReference type="InterPro" id="IPR023313">
    <property type="entry name" value="UBQ-conjugating_AS"/>
</dbReference>
<dbReference type="AlphaFoldDB" id="A0AA38CGT2"/>
<dbReference type="GO" id="GO:0005524">
    <property type="term" value="F:ATP binding"/>
    <property type="evidence" value="ECO:0007669"/>
    <property type="project" value="UniProtKB-KW"/>
</dbReference>
<evidence type="ECO:0000313" key="10">
    <source>
        <dbReference type="Proteomes" id="UP000824469"/>
    </source>
</evidence>
<evidence type="ECO:0000256" key="1">
    <source>
        <dbReference type="ARBA" id="ARBA00012486"/>
    </source>
</evidence>
<keyword evidence="10" id="KW-1185">Reference proteome</keyword>
<dbReference type="SMART" id="SM00212">
    <property type="entry name" value="UBCc"/>
    <property type="match status" value="1"/>
</dbReference>
<name>A0AA38CGT2_TAXCH</name>
<dbReference type="CDD" id="cd23805">
    <property type="entry name" value="UBCc_UBE2T"/>
    <property type="match status" value="1"/>
</dbReference>
<dbReference type="Pfam" id="PF00179">
    <property type="entry name" value="UQ_con"/>
    <property type="match status" value="1"/>
</dbReference>
<keyword evidence="3" id="KW-0547">Nucleotide-binding</keyword>
<keyword evidence="4" id="KW-0833">Ubl conjugation pathway</keyword>
<reference evidence="9 10" key="1">
    <citation type="journal article" date="2021" name="Nat. Plants">
        <title>The Taxus genome provides insights into paclitaxel biosynthesis.</title>
        <authorList>
            <person name="Xiong X."/>
            <person name="Gou J."/>
            <person name="Liao Q."/>
            <person name="Li Y."/>
            <person name="Zhou Q."/>
            <person name="Bi G."/>
            <person name="Li C."/>
            <person name="Du R."/>
            <person name="Wang X."/>
            <person name="Sun T."/>
            <person name="Guo L."/>
            <person name="Liang H."/>
            <person name="Lu P."/>
            <person name="Wu Y."/>
            <person name="Zhang Z."/>
            <person name="Ro D.K."/>
            <person name="Shang Y."/>
            <person name="Huang S."/>
            <person name="Yan J."/>
        </authorList>
    </citation>
    <scope>NUCLEOTIDE SEQUENCE [LARGE SCALE GENOMIC DNA]</scope>
    <source>
        <strain evidence="9">Ta-2019</strain>
    </source>
</reference>
<feature type="domain" description="UBC core" evidence="8">
    <location>
        <begin position="17"/>
        <end position="168"/>
    </location>
</feature>
<dbReference type="Proteomes" id="UP000824469">
    <property type="component" value="Unassembled WGS sequence"/>
</dbReference>
<evidence type="ECO:0000256" key="4">
    <source>
        <dbReference type="ARBA" id="ARBA00022786"/>
    </source>
</evidence>
<dbReference type="PROSITE" id="PS50127">
    <property type="entry name" value="UBC_2"/>
    <property type="match status" value="1"/>
</dbReference>